<name>A0A6L5GAM0_9ACTN</name>
<gene>
    <name evidence="1" type="ORF">GFD30_13565</name>
</gene>
<keyword evidence="2" id="KW-1185">Reference proteome</keyword>
<protein>
    <recommendedName>
        <fullName evidence="3">Methyltransferase domain-containing protein</fullName>
    </recommendedName>
</protein>
<dbReference type="Proteomes" id="UP000477750">
    <property type="component" value="Unassembled WGS sequence"/>
</dbReference>
<sequence>MSHYPQADFYAAVALDSWDTFGPTVAAALAPWAGRPGVAVDAGAGTGLSTQVLASVFAGEVLACEPAFALRASLMTRVTGDPDLIRRTTVLPWDVDRMIGEISEPLTVVTAFNMFGHVGDDTRAAFWAWLGRWLTDDGVAVIGPIAEQDTGSRDERETPLPSRAVGRLTYSATARAETIDDTHGRWHLTWRIHDGDRLVDERSSSFDWQRAHPEVLIAAAAEHGLTARLTDDGLLLATRA</sequence>
<reference evidence="1 2" key="1">
    <citation type="submission" date="2019-10" db="EMBL/GenBank/DDBJ databases">
        <title>Glycomyces albidus sp. nov., a novel actinomycete isolated from rhizosphere soil of wheat (Triticum aestivum L.).</title>
        <authorList>
            <person name="Qian L."/>
        </authorList>
    </citation>
    <scope>NUCLEOTIDE SEQUENCE [LARGE SCALE GENOMIC DNA]</scope>
    <source>
        <strain evidence="1 2">NEAU-7082</strain>
    </source>
</reference>
<dbReference type="Gene3D" id="3.40.50.150">
    <property type="entry name" value="Vaccinia Virus protein VP39"/>
    <property type="match status" value="1"/>
</dbReference>
<evidence type="ECO:0000313" key="2">
    <source>
        <dbReference type="Proteomes" id="UP000477750"/>
    </source>
</evidence>
<dbReference type="SUPFAM" id="SSF53335">
    <property type="entry name" value="S-adenosyl-L-methionine-dependent methyltransferases"/>
    <property type="match status" value="1"/>
</dbReference>
<dbReference type="InterPro" id="IPR029063">
    <property type="entry name" value="SAM-dependent_MTases_sf"/>
</dbReference>
<evidence type="ECO:0000313" key="1">
    <source>
        <dbReference type="EMBL" id="MQM26593.1"/>
    </source>
</evidence>
<dbReference type="AlphaFoldDB" id="A0A6L5GAM0"/>
<dbReference type="EMBL" id="WIAO01000015">
    <property type="protein sequence ID" value="MQM26593.1"/>
    <property type="molecule type" value="Genomic_DNA"/>
</dbReference>
<accession>A0A6L5GAM0</accession>
<organism evidence="1 2">
    <name type="scientific">Glycomyces albidus</name>
    <dbReference type="NCBI Taxonomy" id="2656774"/>
    <lineage>
        <taxon>Bacteria</taxon>
        <taxon>Bacillati</taxon>
        <taxon>Actinomycetota</taxon>
        <taxon>Actinomycetes</taxon>
        <taxon>Glycomycetales</taxon>
        <taxon>Glycomycetaceae</taxon>
        <taxon>Glycomyces</taxon>
    </lineage>
</organism>
<dbReference type="RefSeq" id="WP_153025753.1">
    <property type="nucleotide sequence ID" value="NZ_WIAO01000015.1"/>
</dbReference>
<comment type="caution">
    <text evidence="1">The sequence shown here is derived from an EMBL/GenBank/DDBJ whole genome shotgun (WGS) entry which is preliminary data.</text>
</comment>
<proteinExistence type="predicted"/>
<evidence type="ECO:0008006" key="3">
    <source>
        <dbReference type="Google" id="ProtNLM"/>
    </source>
</evidence>